<evidence type="ECO:0000256" key="2">
    <source>
        <dbReference type="SAM" id="Phobius"/>
    </source>
</evidence>
<keyword evidence="2" id="KW-1133">Transmembrane helix</keyword>
<proteinExistence type="predicted"/>
<protein>
    <submittedName>
        <fullName evidence="3">Chromosome segregation ATPase from phage origin, putative coiled-coil</fullName>
    </submittedName>
</protein>
<organism evidence="3 4">
    <name type="scientific">Escherichia coli</name>
    <dbReference type="NCBI Taxonomy" id="562"/>
    <lineage>
        <taxon>Bacteria</taxon>
        <taxon>Pseudomonadati</taxon>
        <taxon>Pseudomonadota</taxon>
        <taxon>Gammaproteobacteria</taxon>
        <taxon>Enterobacterales</taxon>
        <taxon>Enterobacteriaceae</taxon>
        <taxon>Escherichia</taxon>
    </lineage>
</organism>
<accession>A0A376L3K0</accession>
<dbReference type="AlphaFoldDB" id="A0A376L3K0"/>
<sequence length="327" mass="38028">MAVRALINLNERFIDAVSNPAGIIGLFLGLLTVFAILLRFFIYRRLRKKTAAFEQAVSELVQRERGFNETVNAAIARGIRQEKEQLARRREEFHTARQKASRAMQRIVDSAWKFKAKTLLAGVTINNWQSKYDQLRKEREAYAAVSEKIAFLNLEDNSDWECVRQQFLDKVALLEKAQEEKEYQAELKRQMREEKERQDELDRRQREAEERRLAEQQKLIEEALRAAEGAHREELEKQRLALEQKIQEAHAQYERAKSMAQLTKQVHVYIISNIGSFGEDVFKIGMTRRLEPMDRVKELSGASVPFDFDVHAMISCDDAPALEKNTS</sequence>
<evidence type="ECO:0000256" key="1">
    <source>
        <dbReference type="SAM" id="Coils"/>
    </source>
</evidence>
<keyword evidence="1" id="KW-0175">Coiled coil</keyword>
<feature type="transmembrane region" description="Helical" evidence="2">
    <location>
        <begin position="20"/>
        <end position="42"/>
    </location>
</feature>
<dbReference type="EMBL" id="UFZQ01000001">
    <property type="protein sequence ID" value="STE89066.1"/>
    <property type="molecule type" value="Genomic_DNA"/>
</dbReference>
<dbReference type="Pfam" id="PF13455">
    <property type="entry name" value="MUG113"/>
    <property type="match status" value="1"/>
</dbReference>
<name>A0A376L3K0_ECOLX</name>
<evidence type="ECO:0000313" key="4">
    <source>
        <dbReference type="Proteomes" id="UP000255460"/>
    </source>
</evidence>
<gene>
    <name evidence="3" type="ORF">NCTC10418_06788</name>
</gene>
<evidence type="ECO:0000313" key="3">
    <source>
        <dbReference type="EMBL" id="STE89066.1"/>
    </source>
</evidence>
<dbReference type="Proteomes" id="UP000255460">
    <property type="component" value="Unassembled WGS sequence"/>
</dbReference>
<keyword evidence="2" id="KW-0472">Membrane</keyword>
<keyword evidence="2" id="KW-0812">Transmembrane</keyword>
<feature type="coiled-coil region" evidence="1">
    <location>
        <begin position="125"/>
        <end position="259"/>
    </location>
</feature>
<reference evidence="3 4" key="1">
    <citation type="submission" date="2018-06" db="EMBL/GenBank/DDBJ databases">
        <authorList>
            <consortium name="Pathogen Informatics"/>
            <person name="Doyle S."/>
        </authorList>
    </citation>
    <scope>NUCLEOTIDE SEQUENCE [LARGE SCALE GENOMIC DNA]</scope>
    <source>
        <strain evidence="3 4">NCTC10418</strain>
    </source>
</reference>